<protein>
    <submittedName>
        <fullName evidence="5">Glycerate kinase</fullName>
    </submittedName>
</protein>
<keyword evidence="2 4" id="KW-0808">Transferase</keyword>
<proteinExistence type="inferred from homology"/>
<evidence type="ECO:0000313" key="5">
    <source>
        <dbReference type="EMBL" id="MBO1900968.1"/>
    </source>
</evidence>
<keyword evidence="6" id="KW-1185">Reference proteome</keyword>
<dbReference type="InterPro" id="IPR018193">
    <property type="entry name" value="Glyc_kinase_flavodox-like_fold"/>
</dbReference>
<dbReference type="GO" id="GO:0008887">
    <property type="term" value="F:glycerate kinase activity"/>
    <property type="evidence" value="ECO:0007669"/>
    <property type="project" value="UniProtKB-UniRule"/>
</dbReference>
<dbReference type="AlphaFoldDB" id="A0A939MHR6"/>
<dbReference type="InterPro" id="IPR018197">
    <property type="entry name" value="Glycerate_kinase_RE-like"/>
</dbReference>
<reference evidence="5" key="1">
    <citation type="submission" date="2021-03" db="EMBL/GenBank/DDBJ databases">
        <title>Leucobacter chromiisoli sp. nov., isolated from chromium-containing soil of chemical plant.</title>
        <authorList>
            <person name="Xu Z."/>
        </authorList>
    </citation>
    <scope>NUCLEOTIDE SEQUENCE</scope>
    <source>
        <strain evidence="5">S27</strain>
    </source>
</reference>
<dbReference type="RefSeq" id="WP_208095924.1">
    <property type="nucleotide sequence ID" value="NZ_JAGDYM010000004.1"/>
</dbReference>
<dbReference type="PIRSF" id="PIRSF006078">
    <property type="entry name" value="GlxK"/>
    <property type="match status" value="1"/>
</dbReference>
<dbReference type="PANTHER" id="PTHR21599:SF0">
    <property type="entry name" value="GLYCERATE KINASE"/>
    <property type="match status" value="1"/>
</dbReference>
<dbReference type="NCBIfam" id="TIGR00045">
    <property type="entry name" value="glycerate kinase"/>
    <property type="match status" value="1"/>
</dbReference>
<sequence>MDPAAPPHRRVVIAPDSFKGSLSAAEAADALARGWLRGSPGDRVLGLPMADGGEGTLDAVLRAVPGSRSVPVRVDGPSGSRVDAHWVRLPNGDAAVELAAASGILLLRRDASGRPELRPLDAHTRGTGQAIRAAIESGARRVFVGLGGSASTDGGSGILQALGVRLLDRDGTEIPPGNRHLTEAARVDFSGRVTLPPDGLVVWSDVTAPLLGELGAARVFGPQKGMDEAMIADAERGLQRLSDVLGGDPRAAGAGAAGGAGYALGLLGGVLTSGAEAVARMIGLEERIAEADLVITGEGRFDLQSERGKTVSRVRASAAAHRRPVALIAGRIEAPVDGFAWSASLTMLARPGESPMRDAARILERAGEQLASRCS</sequence>
<dbReference type="SUPFAM" id="SSF110738">
    <property type="entry name" value="Glycerate kinase I"/>
    <property type="match status" value="1"/>
</dbReference>
<evidence type="ECO:0000256" key="1">
    <source>
        <dbReference type="ARBA" id="ARBA00006284"/>
    </source>
</evidence>
<dbReference type="Gene3D" id="3.90.1510.10">
    <property type="entry name" value="Glycerate kinase, domain 2"/>
    <property type="match status" value="1"/>
</dbReference>
<dbReference type="EMBL" id="JAGDYM010000004">
    <property type="protein sequence ID" value="MBO1900968.1"/>
    <property type="molecule type" value="Genomic_DNA"/>
</dbReference>
<comment type="caution">
    <text evidence="5">The sequence shown here is derived from an EMBL/GenBank/DDBJ whole genome shotgun (WGS) entry which is preliminary data.</text>
</comment>
<name>A0A939MHR6_9MICO</name>
<dbReference type="GO" id="GO:0031388">
    <property type="term" value="P:organic acid phosphorylation"/>
    <property type="evidence" value="ECO:0007669"/>
    <property type="project" value="UniProtKB-UniRule"/>
</dbReference>
<evidence type="ECO:0000256" key="3">
    <source>
        <dbReference type="ARBA" id="ARBA00022777"/>
    </source>
</evidence>
<dbReference type="Gene3D" id="3.40.50.10350">
    <property type="entry name" value="Glycerate kinase, domain 1"/>
    <property type="match status" value="1"/>
</dbReference>
<organism evidence="5 6">
    <name type="scientific">Leucobacter weissii</name>
    <dbReference type="NCBI Taxonomy" id="1983706"/>
    <lineage>
        <taxon>Bacteria</taxon>
        <taxon>Bacillati</taxon>
        <taxon>Actinomycetota</taxon>
        <taxon>Actinomycetes</taxon>
        <taxon>Micrococcales</taxon>
        <taxon>Microbacteriaceae</taxon>
        <taxon>Leucobacter</taxon>
    </lineage>
</organism>
<gene>
    <name evidence="5" type="ORF">J4H92_03270</name>
</gene>
<comment type="similarity">
    <text evidence="1 4">Belongs to the glycerate kinase type-1 family.</text>
</comment>
<dbReference type="InterPro" id="IPR036129">
    <property type="entry name" value="Glycerate_kinase_sf"/>
</dbReference>
<keyword evidence="3 4" id="KW-0418">Kinase</keyword>
<dbReference type="PANTHER" id="PTHR21599">
    <property type="entry name" value="GLYCERATE KINASE"/>
    <property type="match status" value="1"/>
</dbReference>
<dbReference type="InterPro" id="IPR004381">
    <property type="entry name" value="Glycerate_kinase"/>
</dbReference>
<evidence type="ECO:0000313" key="6">
    <source>
        <dbReference type="Proteomes" id="UP000664382"/>
    </source>
</evidence>
<evidence type="ECO:0000256" key="2">
    <source>
        <dbReference type="ARBA" id="ARBA00022679"/>
    </source>
</evidence>
<dbReference type="Pfam" id="PF02595">
    <property type="entry name" value="Gly_kinase"/>
    <property type="match status" value="1"/>
</dbReference>
<evidence type="ECO:0000256" key="4">
    <source>
        <dbReference type="PIRNR" id="PIRNR006078"/>
    </source>
</evidence>
<accession>A0A939MHR6</accession>
<dbReference type="Proteomes" id="UP000664382">
    <property type="component" value="Unassembled WGS sequence"/>
</dbReference>